<evidence type="ECO:0000313" key="8">
    <source>
        <dbReference type="Proteomes" id="UP001202248"/>
    </source>
</evidence>
<evidence type="ECO:0000256" key="2">
    <source>
        <dbReference type="ARBA" id="ARBA00022679"/>
    </source>
</evidence>
<feature type="domain" description="Glycoamylase-like" evidence="5">
    <location>
        <begin position="442"/>
        <end position="621"/>
    </location>
</feature>
<dbReference type="InterPro" id="IPR033432">
    <property type="entry name" value="GH94_catalytic"/>
</dbReference>
<dbReference type="Pfam" id="PF10091">
    <property type="entry name" value="Glycoamylase"/>
    <property type="match status" value="1"/>
</dbReference>
<keyword evidence="3" id="KW-0812">Transmembrane</keyword>
<proteinExistence type="predicted"/>
<feature type="domain" description="Glycosyl hydrolase 94 supersandwich" evidence="4">
    <location>
        <begin position="673"/>
        <end position="952"/>
    </location>
</feature>
<dbReference type="InterPro" id="IPR037824">
    <property type="entry name" value="GH94N_2_NdvB"/>
</dbReference>
<evidence type="ECO:0000259" key="4">
    <source>
        <dbReference type="Pfam" id="PF06165"/>
    </source>
</evidence>
<dbReference type="InterPro" id="IPR019282">
    <property type="entry name" value="Glycoamylase-like_cons_dom"/>
</dbReference>
<dbReference type="RefSeq" id="WP_240831649.1">
    <property type="nucleotide sequence ID" value="NZ_JAKWBL010000004.1"/>
</dbReference>
<feature type="domain" description="Glycosyl hydrolase 94 catalytic" evidence="6">
    <location>
        <begin position="1461"/>
        <end position="1884"/>
    </location>
</feature>
<feature type="domain" description="Glycosyl hydrolase 94 supersandwich" evidence="4">
    <location>
        <begin position="1177"/>
        <end position="1446"/>
    </location>
</feature>
<dbReference type="EMBL" id="JAKWBL010000004">
    <property type="protein sequence ID" value="MCH5599609.1"/>
    <property type="molecule type" value="Genomic_DNA"/>
</dbReference>
<keyword evidence="1" id="KW-0328">Glycosyltransferase</keyword>
<organism evidence="7 8">
    <name type="scientific">Niabella ginsengisoli</name>
    <dbReference type="NCBI Taxonomy" id="522298"/>
    <lineage>
        <taxon>Bacteria</taxon>
        <taxon>Pseudomonadati</taxon>
        <taxon>Bacteroidota</taxon>
        <taxon>Chitinophagia</taxon>
        <taxon>Chitinophagales</taxon>
        <taxon>Chitinophagaceae</taxon>
        <taxon>Niabella</taxon>
    </lineage>
</organism>
<dbReference type="InterPro" id="IPR010383">
    <property type="entry name" value="Glyco_hydrolase_94_b-supersand"/>
</dbReference>
<dbReference type="SUPFAM" id="SSF74650">
    <property type="entry name" value="Galactose mutarotase-like"/>
    <property type="match status" value="2"/>
</dbReference>
<evidence type="ECO:0000256" key="1">
    <source>
        <dbReference type="ARBA" id="ARBA00022676"/>
    </source>
</evidence>
<dbReference type="Gene3D" id="2.60.420.10">
    <property type="entry name" value="Maltose phosphorylase, domain 3"/>
    <property type="match status" value="1"/>
</dbReference>
<feature type="transmembrane region" description="Helical" evidence="3">
    <location>
        <begin position="45"/>
        <end position="64"/>
    </location>
</feature>
<gene>
    <name evidence="7" type="ORF">MKP09_17695</name>
</gene>
<dbReference type="Proteomes" id="UP001202248">
    <property type="component" value="Unassembled WGS sequence"/>
</dbReference>
<sequence length="1932" mass="219117">MDALCRSKSEWKKTIAEAYLYMWQAIVFIGIVTALIIIFNPSSLFIATPFLILWLLSPIVAWRVSRRRSRKDFALSQSDSEFVHVISRKTWRFFEDFVGAEDNYLPPDNYQEKPVEVTAHRTSPTNIGLSCLVNLSAFDFGYISLCKLVERTQNTFNSLNDMERYKGHFYNWYDTTTLQPLYPKYVSAVDSGNFVANMIVLRQGLLELPHQKILTNSFYEGLKHTWLTIKSIDNLHKDRFKAIEKQLRQLSQDSIEKLYEQKQHMIALQQEVQLLKADKELNSNTETALWLGKFEDQIIDALNSFSILTPWIDLLPGVEDYSDLKPLAFIPNLNEIKTLATSLLPVTEQLLTQVDDPEKKSWLENLHAALKVAESHVLKKFSDIEKLANECNGFANVEYGFLYDASKHLFHIGYNVSEDVKDKSYYDILASEARLGIYTAIAQGKVSQDSWFALGRLITNDGTAPVLLSWSGSMFEYLMPDLVMPSYENTLLEKTARGVIQNQIDYGKRKAVPWGVSESGYNLVDAHLNYQYQAFGVPGLGLKRGLGQDLVIAPYATMLALMVEPEAALKNLIELSKAGFEGRYGFYEAIDYTPSRMPRGKSNVIIRSFMAHHQGMGFLSFARLLLGEKMQQRFERDPQLQSALLLLKERAPKATNYYTQDDSATSKVVTTHESHIRIIRTPNTPIPEVQLLSNGRYHMAISNAGGSYHRWKNLALTRWREDVTEDNWGTFCYIKDLANGELWSNTYQPTKKKFTIDETIFSQGHVEFRRVNNEFETKTDIVVSPEDDISIRRIKITNKSNTTKTLEVTGYTEVVITPQAADEAHPAFSNLFVQTKISEEDKAILCTRRARSKNEQPPWMFFMMDLSGTEKEEISYESDRMRFIGRTRSLAAPLAATTDGQLSGTSGSVLDPVAAIKYKIALKPRQTATFEIITGITDTEEKCTHLIDKYRDTHLKNRAFELSWTHSQVLLRQINASESEAQLFNSMAGHILYANATHRADANIIASNRKGQSGLWGYSISGDLPIVLVRVQDSENTTLVRQVIKAHSYWRMKGLAVDLIIWNDDFGTYRQLLHDQIMGFVTAISGAIVDQPGGIFVRQGDQLTTEDRVLFQTVARLIFFDNAGTIQEQMDRKKTAKALPPQLKVTGRNTFDSDTQMELPDNLIFNNETGGFTSDGKEYFILTTPDKTSPAPWVNIIANAEFGTMISESGSGYSWAENAHSYRLSPWKNDPVSDKTGEAFYIRDDISGRYWSPSPLPRNSGKPYITRNGFGYTVYEHIAFGIKSEMWVFVDAEDAIKFTVVRIKNLTAKQRKLSVTGYTEWVLGDTMTSTRMHVVTEKNLETGVIFARNYYNSTFAERVSFFDADGATKSYTCDRTEFLGRNGSLASPEGLSREKLSNRYGAALDPCTAIQIGVDLMPDEEQEVIFRLGSAKSEQDARTLAMKYKSAQTVHDAQSKVHDQWNHILGSVYINTPDNSFNVLTNGWLVYQALACRVWGRSGFYQSGGAFGFRDQLQDVLALMHTRPDVTRAQILLAASRQFKEGDVQHWWHPPTGRGVRTTCSDDYLWLPYVAARYIEATGDTEVLDEYVSYIQGRPLHPDEESYYDLPVFLNDWESVYNHCKRAIDFGLKFGEHGLPLIGSGDWNDGMDKVGEHGKGESVWLGFFLYDVLMKFASIADQQEDKEFHIKCISEAEKLKENINKNAWDGEWYRRAYFDDGTPLGSAQNEECRIDSISQSWSVISGAGQPERIEKAMASLNEHLIDRENGIIKLLTPAFDKSDLYPGYIKGYVPGVRENGGQYTHAAIWTMMAFAMIKDKERVWELFSMVNPVNHATSNADTQKYKVEPYVMAADVYGVAPHEGRGGWTWYTGSAGWTYQLALEHILGLKRKGSELHIDPCVPDSWPGFEVNYKFGNTLYQLKISNTKKMAAYSLL</sequence>
<feature type="transmembrane region" description="Helical" evidence="3">
    <location>
        <begin position="20"/>
        <end position="39"/>
    </location>
</feature>
<dbReference type="CDD" id="cd11756">
    <property type="entry name" value="GH94N_ChvB_NdvB_1_like"/>
    <property type="match status" value="1"/>
</dbReference>
<dbReference type="PANTHER" id="PTHR37469:SF2">
    <property type="entry name" value="CELLOBIONIC ACID PHOSPHORYLASE"/>
    <property type="match status" value="1"/>
</dbReference>
<evidence type="ECO:0008006" key="9">
    <source>
        <dbReference type="Google" id="ProtNLM"/>
    </source>
</evidence>
<name>A0ABS9SMJ7_9BACT</name>
<dbReference type="Gene3D" id="1.50.10.10">
    <property type="match status" value="1"/>
</dbReference>
<dbReference type="Gene3D" id="1.50.10.140">
    <property type="match status" value="2"/>
</dbReference>
<dbReference type="Pfam" id="PF17167">
    <property type="entry name" value="Glyco_hydro_94"/>
    <property type="match status" value="1"/>
</dbReference>
<dbReference type="Gene3D" id="2.70.98.40">
    <property type="entry name" value="Glycoside hydrolase, family 65, N-terminal domain"/>
    <property type="match status" value="2"/>
</dbReference>
<dbReference type="PANTHER" id="PTHR37469">
    <property type="entry name" value="CELLOBIONIC ACID PHOSPHORYLASE-RELATED"/>
    <property type="match status" value="1"/>
</dbReference>
<dbReference type="InterPro" id="IPR052047">
    <property type="entry name" value="GH94_Enzymes"/>
</dbReference>
<keyword evidence="2" id="KW-0808">Transferase</keyword>
<evidence type="ECO:0000259" key="6">
    <source>
        <dbReference type="Pfam" id="PF17167"/>
    </source>
</evidence>
<dbReference type="InterPro" id="IPR037820">
    <property type="entry name" value="GH94N_NdvB"/>
</dbReference>
<keyword evidence="3" id="KW-0472">Membrane</keyword>
<keyword evidence="8" id="KW-1185">Reference proteome</keyword>
<keyword evidence="3" id="KW-1133">Transmembrane helix</keyword>
<comment type="caution">
    <text evidence="7">The sequence shown here is derived from an EMBL/GenBank/DDBJ whole genome shotgun (WGS) entry which is preliminary data.</text>
</comment>
<dbReference type="Pfam" id="PF06165">
    <property type="entry name" value="GH94_b-supersand"/>
    <property type="match status" value="2"/>
</dbReference>
<dbReference type="SUPFAM" id="SSF48208">
    <property type="entry name" value="Six-hairpin glycosidases"/>
    <property type="match status" value="1"/>
</dbReference>
<reference evidence="7 8" key="1">
    <citation type="submission" date="2022-02" db="EMBL/GenBank/DDBJ databases">
        <authorList>
            <person name="Min J."/>
        </authorList>
    </citation>
    <scope>NUCLEOTIDE SEQUENCE [LARGE SCALE GENOMIC DNA]</scope>
    <source>
        <strain evidence="7 8">GR10-1</strain>
    </source>
</reference>
<accession>A0ABS9SMJ7</accession>
<dbReference type="CDD" id="cd11753">
    <property type="entry name" value="GH94N_ChvB_NdvB_2_like"/>
    <property type="match status" value="1"/>
</dbReference>
<protein>
    <recommendedName>
        <fullName evidence="9">Cyclic beta 1-2 glucan synthetase</fullName>
    </recommendedName>
</protein>
<dbReference type="InterPro" id="IPR011013">
    <property type="entry name" value="Gal_mutarotase_sf_dom"/>
</dbReference>
<dbReference type="InterPro" id="IPR012341">
    <property type="entry name" value="6hp_glycosidase-like_sf"/>
</dbReference>
<dbReference type="SMART" id="SM01068">
    <property type="entry name" value="CBM_X"/>
    <property type="match status" value="2"/>
</dbReference>
<evidence type="ECO:0000259" key="5">
    <source>
        <dbReference type="Pfam" id="PF10091"/>
    </source>
</evidence>
<evidence type="ECO:0000256" key="3">
    <source>
        <dbReference type="SAM" id="Phobius"/>
    </source>
</evidence>
<evidence type="ECO:0000313" key="7">
    <source>
        <dbReference type="EMBL" id="MCH5599609.1"/>
    </source>
</evidence>
<dbReference type="InterPro" id="IPR008928">
    <property type="entry name" value="6-hairpin_glycosidase_sf"/>
</dbReference>
<dbReference type="InterPro" id="IPR037018">
    <property type="entry name" value="GH65_N"/>
</dbReference>